<dbReference type="InterPro" id="IPR018710">
    <property type="entry name" value="DUF2232"/>
</dbReference>
<sequence length="324" mass="33075">MTTILAIGTGAGLVSALLFAVVITGSPLAVLLSYIAPLPVLIAALGWNHRAGIVATAAGALATAFAFSLTAGVTFALGVGIPAWWLAYLALLGRPASAGEVEWYPLGRLLGWIAAVAALVTLAGALALGGSYDSYLSTMRQAVETILSGRPGAPASGTTELPGGMPMADLVRIIVALVPIMTAASLVPMLAANLWLAAKVVSVSGRLPRPWPSIPDLALPREALPALAVSIVAALVADGFPALFAQALAGALSTAFALQGLATVHALTRGKTSRGALLGAVYLLVVVFLVWVLPLLALGGIAEALFRLRERWGEGLPRSRDLTS</sequence>
<evidence type="ECO:0000256" key="1">
    <source>
        <dbReference type="SAM" id="Phobius"/>
    </source>
</evidence>
<keyword evidence="1" id="KW-1133">Transmembrane helix</keyword>
<comment type="caution">
    <text evidence="2">The sequence shown here is derived from an EMBL/GenBank/DDBJ whole genome shotgun (WGS) entry which is preliminary data.</text>
</comment>
<organism evidence="2 3">
    <name type="scientific">Chelatococcus albus</name>
    <dbReference type="NCBI Taxonomy" id="3047466"/>
    <lineage>
        <taxon>Bacteria</taxon>
        <taxon>Pseudomonadati</taxon>
        <taxon>Pseudomonadota</taxon>
        <taxon>Alphaproteobacteria</taxon>
        <taxon>Hyphomicrobiales</taxon>
        <taxon>Chelatococcaceae</taxon>
        <taxon>Chelatococcus</taxon>
    </lineage>
</organism>
<feature type="transmembrane region" description="Helical" evidence="1">
    <location>
        <begin position="60"/>
        <end position="89"/>
    </location>
</feature>
<feature type="transmembrane region" description="Helical" evidence="1">
    <location>
        <begin position="279"/>
        <end position="302"/>
    </location>
</feature>
<feature type="transmembrane region" description="Helical" evidence="1">
    <location>
        <begin position="173"/>
        <end position="198"/>
    </location>
</feature>
<accession>A0ABT7AC66</accession>
<keyword evidence="3" id="KW-1185">Reference proteome</keyword>
<gene>
    <name evidence="2" type="ORF">QNA08_01740</name>
</gene>
<proteinExistence type="predicted"/>
<evidence type="ECO:0000313" key="3">
    <source>
        <dbReference type="Proteomes" id="UP001321492"/>
    </source>
</evidence>
<reference evidence="2 3" key="1">
    <citation type="submission" date="2023-05" db="EMBL/GenBank/DDBJ databases">
        <title>Chelatococcus sp. nov., a moderately thermophilic bacterium isolated from hot spring microbial mat.</title>
        <authorList>
            <person name="Hu C.-J."/>
            <person name="Li W.-J."/>
        </authorList>
    </citation>
    <scope>NUCLEOTIDE SEQUENCE [LARGE SCALE GENOMIC DNA]</scope>
    <source>
        <strain evidence="2 3">SYSU G07232</strain>
    </source>
</reference>
<evidence type="ECO:0000313" key="2">
    <source>
        <dbReference type="EMBL" id="MDJ1156963.1"/>
    </source>
</evidence>
<dbReference type="Proteomes" id="UP001321492">
    <property type="component" value="Unassembled WGS sequence"/>
</dbReference>
<feature type="transmembrane region" description="Helical" evidence="1">
    <location>
        <begin position="243"/>
        <end position="267"/>
    </location>
</feature>
<keyword evidence="1" id="KW-0472">Membrane</keyword>
<dbReference type="EMBL" id="JASJEV010000001">
    <property type="protein sequence ID" value="MDJ1156963.1"/>
    <property type="molecule type" value="Genomic_DNA"/>
</dbReference>
<keyword evidence="1" id="KW-0812">Transmembrane</keyword>
<dbReference type="RefSeq" id="WP_283738952.1">
    <property type="nucleotide sequence ID" value="NZ_JASJEV010000001.1"/>
</dbReference>
<name>A0ABT7AC66_9HYPH</name>
<feature type="transmembrane region" description="Helical" evidence="1">
    <location>
        <begin position="109"/>
        <end position="130"/>
    </location>
</feature>
<feature type="transmembrane region" description="Helical" evidence="1">
    <location>
        <begin position="30"/>
        <end position="48"/>
    </location>
</feature>
<protein>
    <submittedName>
        <fullName evidence="2">DUF2232 domain-containing protein</fullName>
    </submittedName>
</protein>
<dbReference type="Pfam" id="PF09991">
    <property type="entry name" value="DUF2232"/>
    <property type="match status" value="1"/>
</dbReference>